<dbReference type="AlphaFoldDB" id="A0A563DI28"/>
<protein>
    <submittedName>
        <fullName evidence="2">Uncharacterized protein</fullName>
    </submittedName>
</protein>
<keyword evidence="1" id="KW-0812">Transmembrane</keyword>
<dbReference type="EMBL" id="SELH01000013">
    <property type="protein sequence ID" value="TWP29742.1"/>
    <property type="molecule type" value="Genomic_DNA"/>
</dbReference>
<feature type="transmembrane region" description="Helical" evidence="1">
    <location>
        <begin position="40"/>
        <end position="58"/>
    </location>
</feature>
<evidence type="ECO:0000313" key="3">
    <source>
        <dbReference type="Proteomes" id="UP000319499"/>
    </source>
</evidence>
<dbReference type="OrthoDB" id="1110630at2"/>
<keyword evidence="1" id="KW-0472">Membrane</keyword>
<keyword evidence="3" id="KW-1185">Reference proteome</keyword>
<feature type="transmembrane region" description="Helical" evidence="1">
    <location>
        <begin position="12"/>
        <end position="34"/>
    </location>
</feature>
<evidence type="ECO:0000256" key="1">
    <source>
        <dbReference type="SAM" id="Phobius"/>
    </source>
</evidence>
<dbReference type="Proteomes" id="UP000319499">
    <property type="component" value="Unassembled WGS sequence"/>
</dbReference>
<sequence length="205" mass="24272">MNKKIQLRTINFKVFIISIVLLVFLLTLVMNISSRFNYDRIYFIIFSLIAIVGSLIALEQKSTKFFNLIFKENQLLIEGKENKILLYSEILNFNLFSLFPKKKLGYVLRINHKKDNFYFWITTNNKNVKWSGDDYSNIALLKNSFIQKVTKKQIFLDYIIYSIALIPFLLILSAFLFVLIILFSLLTGNTGWFQHLEFINNYLNY</sequence>
<proteinExistence type="predicted"/>
<organism evidence="2 3">
    <name type="scientific">Apibacter muscae</name>
    <dbReference type="NCBI Taxonomy" id="2509004"/>
    <lineage>
        <taxon>Bacteria</taxon>
        <taxon>Pseudomonadati</taxon>
        <taxon>Bacteroidota</taxon>
        <taxon>Flavobacteriia</taxon>
        <taxon>Flavobacteriales</taxon>
        <taxon>Weeksellaceae</taxon>
        <taxon>Apibacter</taxon>
    </lineage>
</organism>
<accession>A0A563DI28</accession>
<reference evidence="2 3" key="1">
    <citation type="submission" date="2019-02" db="EMBL/GenBank/DDBJ databases">
        <title>Apibacter muscae sp. nov.: a novel member of the house fly microbiota.</title>
        <authorList>
            <person name="Park R."/>
        </authorList>
    </citation>
    <scope>NUCLEOTIDE SEQUENCE [LARGE SCALE GENOMIC DNA]</scope>
    <source>
        <strain evidence="2 3">AL1</strain>
    </source>
</reference>
<evidence type="ECO:0000313" key="2">
    <source>
        <dbReference type="EMBL" id="TWP29742.1"/>
    </source>
</evidence>
<keyword evidence="1" id="KW-1133">Transmembrane helix</keyword>
<name>A0A563DI28_9FLAO</name>
<dbReference type="RefSeq" id="WP_146291526.1">
    <property type="nucleotide sequence ID" value="NZ_SELH01000013.1"/>
</dbReference>
<gene>
    <name evidence="2" type="ORF">ETU09_01830</name>
</gene>
<feature type="transmembrane region" description="Helical" evidence="1">
    <location>
        <begin position="158"/>
        <end position="186"/>
    </location>
</feature>
<comment type="caution">
    <text evidence="2">The sequence shown here is derived from an EMBL/GenBank/DDBJ whole genome shotgun (WGS) entry which is preliminary data.</text>
</comment>